<evidence type="ECO:0000256" key="1">
    <source>
        <dbReference type="SAM" id="MobiDB-lite"/>
    </source>
</evidence>
<dbReference type="RefSeq" id="WP_125226877.1">
    <property type="nucleotide sequence ID" value="NZ_RQYT01000003.1"/>
</dbReference>
<evidence type="ECO:0000313" key="4">
    <source>
        <dbReference type="Proteomes" id="UP000280935"/>
    </source>
</evidence>
<comment type="caution">
    <text evidence="3">The sequence shown here is derived from an EMBL/GenBank/DDBJ whole genome shotgun (WGS) entry which is preliminary data.</text>
</comment>
<evidence type="ECO:0000313" key="3">
    <source>
        <dbReference type="EMBL" id="RRD50929.1"/>
    </source>
</evidence>
<accession>A0A3P1WWJ6</accession>
<keyword evidence="2" id="KW-1133">Transmembrane helix</keyword>
<organism evidence="3 4">
    <name type="scientific">Arachnia propionica</name>
    <dbReference type="NCBI Taxonomy" id="1750"/>
    <lineage>
        <taxon>Bacteria</taxon>
        <taxon>Bacillati</taxon>
        <taxon>Actinomycetota</taxon>
        <taxon>Actinomycetes</taxon>
        <taxon>Propionibacteriales</taxon>
        <taxon>Propionibacteriaceae</taxon>
        <taxon>Arachnia</taxon>
    </lineage>
</organism>
<feature type="transmembrane region" description="Helical" evidence="2">
    <location>
        <begin position="5"/>
        <end position="23"/>
    </location>
</feature>
<keyword evidence="2" id="KW-0472">Membrane</keyword>
<name>A0A3P1WWJ6_9ACTN</name>
<dbReference type="EMBL" id="RQYT01000003">
    <property type="protein sequence ID" value="RRD50929.1"/>
    <property type="molecule type" value="Genomic_DNA"/>
</dbReference>
<feature type="region of interest" description="Disordered" evidence="1">
    <location>
        <begin position="97"/>
        <end position="119"/>
    </location>
</feature>
<evidence type="ECO:0000256" key="2">
    <source>
        <dbReference type="SAM" id="Phobius"/>
    </source>
</evidence>
<feature type="transmembrane region" description="Helical" evidence="2">
    <location>
        <begin position="76"/>
        <end position="95"/>
    </location>
</feature>
<dbReference type="AlphaFoldDB" id="A0A3P1WWJ6"/>
<protein>
    <submittedName>
        <fullName evidence="3">Uncharacterized protein</fullName>
    </submittedName>
</protein>
<gene>
    <name evidence="3" type="ORF">EII35_02455</name>
</gene>
<sequence>MKAWYLYIVAGILLIAGIGLITIKHLGPAPEVNCVAEGQPTSGFAIEKDGKECRLSSEDFEKYWNWDTRSALPARWAGLGLAAAAIGTAVTGGVMQARQSKRRRAATQAGHFPGGYPHP</sequence>
<keyword evidence="2" id="KW-0812">Transmembrane</keyword>
<reference evidence="3 4" key="1">
    <citation type="submission" date="2018-11" db="EMBL/GenBank/DDBJ databases">
        <title>Genomes From Bacteria Associated with the Canine Oral Cavity: a Test Case for Automated Genome-Based Taxonomic Assignment.</title>
        <authorList>
            <person name="Coil D.A."/>
            <person name="Jospin G."/>
            <person name="Darling A.E."/>
            <person name="Wallis C."/>
            <person name="Davis I.J."/>
            <person name="Harris S."/>
            <person name="Eisen J.A."/>
            <person name="Holcombe L.J."/>
            <person name="O'Flynn C."/>
        </authorList>
    </citation>
    <scope>NUCLEOTIDE SEQUENCE [LARGE SCALE GENOMIC DNA]</scope>
    <source>
        <strain evidence="3 4">OH2822_COT-296</strain>
    </source>
</reference>
<proteinExistence type="predicted"/>
<dbReference type="Proteomes" id="UP000280935">
    <property type="component" value="Unassembled WGS sequence"/>
</dbReference>
<dbReference type="OrthoDB" id="3260585at2"/>